<feature type="domain" description="Carrier" evidence="6">
    <location>
        <begin position="2054"/>
        <end position="2129"/>
    </location>
</feature>
<keyword evidence="8" id="KW-1185">Reference proteome</keyword>
<dbReference type="InterPro" id="IPR020845">
    <property type="entry name" value="AMP-binding_CS"/>
</dbReference>
<evidence type="ECO:0000313" key="7">
    <source>
        <dbReference type="EMBL" id="QSQ17527.1"/>
    </source>
</evidence>
<dbReference type="InterPro" id="IPR025110">
    <property type="entry name" value="AMP-bd_C"/>
</dbReference>
<keyword evidence="3" id="KW-0597">Phosphoprotein</keyword>
<dbReference type="CDD" id="cd19531">
    <property type="entry name" value="LCL_NRPS-like"/>
    <property type="match status" value="2"/>
</dbReference>
<dbReference type="Gene3D" id="3.40.50.980">
    <property type="match status" value="8"/>
</dbReference>
<dbReference type="CDD" id="cd17643">
    <property type="entry name" value="A_NRPS_Cytc1-like"/>
    <property type="match status" value="1"/>
</dbReference>
<dbReference type="InterPro" id="IPR006162">
    <property type="entry name" value="Ppantetheine_attach_site"/>
</dbReference>
<dbReference type="Pfam" id="PF00668">
    <property type="entry name" value="Condensation"/>
    <property type="match status" value="6"/>
</dbReference>
<keyword evidence="4" id="KW-0677">Repeat</keyword>
<dbReference type="Pfam" id="PF13193">
    <property type="entry name" value="AMP-binding_C"/>
    <property type="match status" value="4"/>
</dbReference>
<dbReference type="Gene3D" id="1.10.1200.10">
    <property type="entry name" value="ACP-like"/>
    <property type="match status" value="4"/>
</dbReference>
<dbReference type="PANTHER" id="PTHR45527">
    <property type="entry name" value="NONRIBOSOMAL PEPTIDE SYNTHETASE"/>
    <property type="match status" value="1"/>
</dbReference>
<dbReference type="Gene3D" id="3.30.559.10">
    <property type="entry name" value="Chloramphenicol acetyltransferase-like domain"/>
    <property type="match status" value="5"/>
</dbReference>
<evidence type="ECO:0000256" key="5">
    <source>
        <dbReference type="SAM" id="MobiDB-lite"/>
    </source>
</evidence>
<evidence type="ECO:0000313" key="8">
    <source>
        <dbReference type="Proteomes" id="UP000663090"/>
    </source>
</evidence>
<dbReference type="Pfam" id="PF00501">
    <property type="entry name" value="AMP-binding"/>
    <property type="match status" value="4"/>
</dbReference>
<proteinExistence type="predicted"/>
<accession>A0ABX7NJ08</accession>
<dbReference type="NCBIfam" id="TIGR01733">
    <property type="entry name" value="AA-adenyl-dom"/>
    <property type="match status" value="4"/>
</dbReference>
<feature type="domain" description="Carrier" evidence="6">
    <location>
        <begin position="983"/>
        <end position="1057"/>
    </location>
</feature>
<dbReference type="PROSITE" id="PS00455">
    <property type="entry name" value="AMP_BINDING"/>
    <property type="match status" value="4"/>
</dbReference>
<evidence type="ECO:0000256" key="4">
    <source>
        <dbReference type="ARBA" id="ARBA00022737"/>
    </source>
</evidence>
<dbReference type="PROSITE" id="PS00012">
    <property type="entry name" value="PHOSPHOPANTETHEINE"/>
    <property type="match status" value="4"/>
</dbReference>
<dbReference type="SUPFAM" id="SSF47336">
    <property type="entry name" value="ACP-like"/>
    <property type="match status" value="4"/>
</dbReference>
<dbReference type="CDD" id="cd19534">
    <property type="entry name" value="E_NRPS"/>
    <property type="match status" value="1"/>
</dbReference>
<evidence type="ECO:0000256" key="3">
    <source>
        <dbReference type="ARBA" id="ARBA00022553"/>
    </source>
</evidence>
<comment type="cofactor">
    <cofactor evidence="1">
        <name>pantetheine 4'-phosphate</name>
        <dbReference type="ChEBI" id="CHEBI:47942"/>
    </cofactor>
</comment>
<dbReference type="PROSITE" id="PS50075">
    <property type="entry name" value="CARRIER"/>
    <property type="match status" value="4"/>
</dbReference>
<name>A0ABX7NJ08_9BACT</name>
<feature type="domain" description="Carrier" evidence="6">
    <location>
        <begin position="4706"/>
        <end position="4781"/>
    </location>
</feature>
<sequence length="4815" mass="530034">MTAESFVFPVSFAQQRLWFLHLLQPENPSYNIAGAVRLSGHLEVEALQRSFDALVERHESLRTTFAQEDGNPVQVIAPEGRAPITLVDLGDSPEAEREEVARRLATAECRRPFDLMRGPLLRLRLFRLAPTEHLLVMTLHHIISDGGSLGILVHEMSRLYDAFRAGREPDLEPLPLQYADFTQWQRDWLETPGTLDAHLTYWKQKLAGASVLQLPTDRPRPALQSQKGAALPIHLPRPLVDALRTLGQGERTTLFMAVLAAWQGLLSRYTHQTDILVGAPQNNRAHVQTEGLIGFFVNTLVLRTDLSGNPTFRELLARVREVLLEAHAHQDLPFERLMDTVQPERNLAYTPLFQAALNLQAASPRELTLPGLTLKTVEFETGTSKFDVTLDLQEGQDGLRGVLEYNTDLFDRATMERLRGHLLSLLEGVTRAPDLRLDAWPLLTAPERHQLLETWPALTPFSGTGSLHQRFEAQARRQPDAIAVISEAERITYAELDRRANQLAHALRARGVERETLVGLCVERSAATVVGILGILKAGAAYVPLDPTYPADRLAYMVTDSQMPVAITQRHLSDRLPTEGVSLLVLEDAAEDLARQPTTSPGVPVSEDGLAYVIYTSGSTGRPKGSLLPHGNVLRLFDATEAWFHFDAQDVWTLFHSYAFDFSVWELWGALLYGGRLVVVPYLTSRSPDAFLQLLHDERVTVLNQTPAAFRQLIQAEERLESKSLPLALRSVIFGGEALEPATLVPWFQRHGDARPQLINMYGITETTVHVTYRPMTAAEAAHTQQSPIGLAIPDLQLYVLDSRMEPVPIGVTGEIHVGGAGLARGYLGQPGLTAQRFVPHPFSRVPGARLYRTGDLARFTPDGQLEYLGRIDDQVKIRGFRIELGEIQVVLSLHPAVREALVLVREETPGARSLVAYLATGDQAPPSVADLRQFLLARLPDYMVPSAFVLMERFPLTANGKVDRKALPEPSRERAEAARYVAPRSDAEAALCAIWSEVLGVPRVGIQDNFFALGGDSILSIRVLTLARRKGLDFTLQQLFQHQTVAALMDTAGATREQPVREEFPRTEPFSLVTEEDRAKLPPGIEDAYPLARIQAGMLYHMQLAPGSNVYHNTDTFHLRLATRVDTALFDEAVRVIVARHPVLRTSFDMTTYSEPLQLVHREVKLSLEVVDLRHLSDAEQEAAIRQLLEDERNTPFDLAVPPLLRFFIHLRGEQSFQFTLTECHAIIDGWSLHSTLVEIFNHHHALVNGQTPPPELPATMTYRDFVAMERRVIESEPHQRFWRDQLAGGSVMRMPRWRRASASETPRIATVKVPLSRELHDGLLALTRAEGVPFKSILVAAHLKVMGLMSGQEDVITGMGVNSRPEEGDGSRLRAIFLNTLPFRLRLAPGSWTSLVRAAFDAERALYPFRRYPMADIQRQWGREPLYEVMFNYMHFHVLHELAGTLSQVEALSMIRAEGTNATLAVHFQTEPHTQELTLELDYNAVELEHVQVEQVGAAFQRVLSALAFHADQPHHTTSALPSEEQRRLLMDWNATVAPFPTEATFRALFEARVAAAPNAVAAVEGTRTLTYAELDARAHQLAWHLRSLGVGPERLVALHLDRSLELLVGVLGATKAGAAWLPLDPAYPSERLAFMLSDSRAEVLLTTSHFAPALSAAGIRTVLLDGPPDAHSGLPTGAPPPTPNGDALAYVIYTSGSTGLPKGTLVTQRGLVHYLDWARHEYRVSQGQSAPVHTSIAFDATLTSLLTPLCAGGTVHLLPSGQELEALAVSLREHRHGLVKLTPAHLQVLSNLLPEQALASLEGTFVVGGEALPAATVELWRRQAPRVRLVNEYGPTETVVGCSIHDVSATGLVDGIVPIGRPIANTEMYVLDAQLQPVPVGVVGELYIGGVGVARGYLGRAGLTAERFVPDPFSGRPGARMYRPGDLARFLPDGTMDFLGRRDGQVKLRGHRIELGEIEATLRQHPSIGDAVVLVREDVPGDQRLAAYVVPHTGKAADASDLRSFLQRRLPVYMVPASFSTLEALPLTPNGKVDRAALAVPTSDANGTALAPRNGTEELVASIWASVLRTERFGLHDAFFDLGGHSLLATQVVSRVREAFGVELPIATLFEAPTVAGLSERIQALRAKAMGEPPPPPLLTLPHEGPQPLSFAQQRLWFLYRMEPESPVYNMPAVLRLSGALDVDVARRCLDALRERHESLRTTFQMNGQTPAQVVAPAAASPLEVIDLTGLPVEQREAEARRLVDEEARRPFALERGPGFRCALLRLGEREHLLLLTLHHIIADGWSLSVLVREVAALYASFSEGRPSPLTALPVQYADYARWQREWLSGAALERQLSYWKERLTGAPPFLELPTDHPRPPVQGFRGTTHQGPLLAREEAEALRALCRREGATPFMAVMAAFQVLLHRYTGETDLVVGTDIANRNHLGTEGLIGFFINQLVMRGDLSGDPTFRALLRQTRRTALDAYAHQDLPFEELVKAVNPERSVGYSPVFQVKLILQNAPGSDLELPGLVLKEEASTTNTARFDMTWVVTETEHGLECLCEYSTDLYEQETIARMREHLGQVLASAVARPEAHVSRLALLPETERHRLLVEWNDTAVSLPEEALAHRLFEAQVARTPDAVAVSFEGRELRYRELDARANQLAGHLRGLGVGPEVRVGLCLERSLELVVGLLAILKAGGAWLPLDPTLPMARLGMMMRDAGVPVVITQEHLADELPIQAELLVCLDSEADAKHIARQPVASPSVALSPDNLAYVIFTSGSTGKPKGTLLTHRGLCNTALAAVRAHRIQPDSRVLQFAAISFDASVCELFSALLAGARLCLAPRDALMPGAPLQGLLVSQGITVATLTPSVLARLDPAGLPSLASVISAGEACTPELARQWVEGRHFVNAYGPTEVTVCASAQEQVDVERPDIGRAWPNVRLFVLDAEGRPVPTGVPGELFIGGVGVARGYLGRPELTAERFVPDAFSGTPGARLYRTGDRVRWLANGPLEFLGRTDFQVKLRGFRIELGEVEAALAELPEVQEAAVAVREEAPGRKQLVAWIVPSGEEAPDTAALRRALEVRLPDYMVPSTFIALKALPLTSSGKVDRRALASEAPQQQRAKDTYVAPRTAVERTLTAIWSAVLSRERVGIHDNFFELGGDSIVSIQVIARAQEAGLRITPRQFFQHQTIAALAPHVSEAQAPRGEQGVVTGPVPLTPIQRWFFESRLPQPHHYNQSLLLGLRERPNQEALRDALTALVAHHDALRLRFEETPNGWRQENTALAHATETCAATSCGAHGVAPTQPTTAPASDAARQAAGTTAQPPPDAARTLECQTPGTAIPAALPRVASAQPMDLRVVDLSALDEAAQRAALEAEAQKVQAGFDLTQAPLLAAVLFDLGPRGTRLLLAVHHLVVDAVSWRVLLQDLGTAYQQLLRGEPAALPAKTTSFQEWARRLEAHAQGPELAEEVATWLRQGLDVPPLPLDLPGGDNTLASARTVSVALAAEETRTLLHELPKSWRARIDEVLLTALVRALTAWTGQRLHRVQWEGHGREELFEDVDLSRTVGWFTSIYPVTVELPPTGTPGDGLRAVRDALRRVPRKGLGYGLLRYLRQDSVRTKLSAIPEPQVAFNYLGQLDSALPSDSPLVPADEPIGAQQSLHGHRRQVLEVNAHVLEGRLEVSLTYSEALHHRSTLEALAQGYLHALRELMMGQDTEDAKRLSPSDFPLADVSQATLDTLLRDNPKLEDLYPLSPMQQGMLFHARLEPRAGVYFERAAWTLDSDLNVEALRLAWRETMERHPILRTRFAWEGMEEPHQLVHREAPLPWEEADWRALTEPQQKARQTRWMQEDEARGFDLEQAPLMRVAVLRLGERTWRVVWSFHHLLLDGWSVGRVLNEVLARYDAKLRREPSTFEAPPLFRDYIAWLRERGTAKAETWWRQELAGFTEPTPVPCEQGGQARSATPVMGARKVILPEDATERLRVFSRRHQVTLGTLVQAAWALVLGRHAGAEDVLFGVTVAGRPPELSGVEQMVGLFINTVPARVRLPAGKRVVDWLKELQSAQVERAPHESAPLVRVQGWSQVPRGTSLFETLLVFENYPVEQSVMQGSSALEVRDVNAQERTHYPLTLTAHADKELLLLIDFESPRLDERAVEQLLEQLATALVGLCASETRALGDVSILTEAARHRLLVEWNDTHVSLDADVCVHEHFEAQARKTPNAIAVSAPGGASLTYGQLEAQANRLAHHLRARGVGPEVLVGVYLERTPELYVALLGILKAGGAYVPLDPAYPSERVALMVSEARLSWLITQRSLEASLGPSDVPRYLLDGEAPAREVLPTVAPSRLAGSDTLAYVVFTSGSTGTPKGVMVSHRSWANAYLGWEQGYGLRDEGCRNHLQMASFSFDVFAGDLVRALLSGGRLVLCPREWLLEPARLYALLRDEDIHCAEFVPAVARGLLQHLEESGQRLDFMRAFVAGSDAWYVDEYHRLRGVIGDGTRLINSYGISETTIDSTWFESDGLAGAETRLVPIGRPFANVRVHVLDARHQPVPVGVVGELFIAGEGVARGYRLRPELTAERFVPDPFGAPGSRLYRSGDRARWLPDGNLEFLGRADTQVKLRGFRVELAEIESVLGKAPSIEAAVVLLRQDPGTPARLVAYVVGAGAQDVSALRDFVRARLPDYMVPALFLRMDALPLTPNGKVDRRALPVPDAGLRAVDDPLVAPRTETEATLLAIWREVLGLESLGVMDDFFAVGGHSLLATRILSRANAVFEVELPLRALFEHTTVAGLAERIILARLEAVDEAALASLLDEVDGLSDEEAALLAEGSHNE</sequence>
<dbReference type="RefSeq" id="WP_206719146.1">
    <property type="nucleotide sequence ID" value="NZ_CP071091.1"/>
</dbReference>
<dbReference type="InterPro" id="IPR045851">
    <property type="entry name" value="AMP-bd_C_sf"/>
</dbReference>
<dbReference type="Proteomes" id="UP000663090">
    <property type="component" value="Chromosome"/>
</dbReference>
<dbReference type="EMBL" id="CP071091">
    <property type="protein sequence ID" value="QSQ17527.1"/>
    <property type="molecule type" value="Genomic_DNA"/>
</dbReference>
<evidence type="ECO:0000256" key="2">
    <source>
        <dbReference type="ARBA" id="ARBA00022450"/>
    </source>
</evidence>
<feature type="domain" description="Carrier" evidence="6">
    <location>
        <begin position="3112"/>
        <end position="3186"/>
    </location>
</feature>
<dbReference type="CDD" id="cd17652">
    <property type="entry name" value="A_NRPS_CmdD_like"/>
    <property type="match status" value="1"/>
</dbReference>
<dbReference type="InterPro" id="IPR000873">
    <property type="entry name" value="AMP-dep_synth/lig_dom"/>
</dbReference>
<feature type="region of interest" description="Disordered" evidence="5">
    <location>
        <begin position="3286"/>
        <end position="3314"/>
    </location>
</feature>
<dbReference type="NCBIfam" id="TIGR01720">
    <property type="entry name" value="NRPS-para261"/>
    <property type="match status" value="1"/>
</dbReference>
<dbReference type="InterPro" id="IPR020806">
    <property type="entry name" value="PKS_PP-bd"/>
</dbReference>
<dbReference type="InterPro" id="IPR023213">
    <property type="entry name" value="CAT-like_dom_sf"/>
</dbReference>
<dbReference type="Gene3D" id="3.30.559.30">
    <property type="entry name" value="Nonribosomal peptide synthetase, condensation domain"/>
    <property type="match status" value="5"/>
</dbReference>
<keyword evidence="2" id="KW-0596">Phosphopantetheine</keyword>
<organism evidence="7 8">
    <name type="scientific">Myxococcus landrumensis</name>
    <dbReference type="NCBI Taxonomy" id="2813577"/>
    <lineage>
        <taxon>Bacteria</taxon>
        <taxon>Pseudomonadati</taxon>
        <taxon>Myxococcota</taxon>
        <taxon>Myxococcia</taxon>
        <taxon>Myxococcales</taxon>
        <taxon>Cystobacterineae</taxon>
        <taxon>Myxococcaceae</taxon>
        <taxon>Myxococcus</taxon>
    </lineage>
</organism>
<dbReference type="SUPFAM" id="SSF56801">
    <property type="entry name" value="Acetyl-CoA synthetase-like"/>
    <property type="match status" value="4"/>
</dbReference>
<dbReference type="Gene3D" id="3.30.300.30">
    <property type="match status" value="4"/>
</dbReference>
<dbReference type="InterPro" id="IPR001242">
    <property type="entry name" value="Condensation_dom"/>
</dbReference>
<evidence type="ECO:0000256" key="1">
    <source>
        <dbReference type="ARBA" id="ARBA00001957"/>
    </source>
</evidence>
<evidence type="ECO:0000259" key="6">
    <source>
        <dbReference type="PROSITE" id="PS50075"/>
    </source>
</evidence>
<gene>
    <name evidence="7" type="ORF">JY572_16440</name>
</gene>
<dbReference type="InterPro" id="IPR009081">
    <property type="entry name" value="PP-bd_ACP"/>
</dbReference>
<dbReference type="PANTHER" id="PTHR45527:SF14">
    <property type="entry name" value="PLIPASTATIN SYNTHASE SUBUNIT B"/>
    <property type="match status" value="1"/>
</dbReference>
<dbReference type="InterPro" id="IPR010060">
    <property type="entry name" value="NRPS_synth"/>
</dbReference>
<dbReference type="NCBIfam" id="NF003417">
    <property type="entry name" value="PRK04813.1"/>
    <property type="match status" value="4"/>
</dbReference>
<dbReference type="SUPFAM" id="SSF52777">
    <property type="entry name" value="CoA-dependent acyltransferases"/>
    <property type="match status" value="10"/>
</dbReference>
<dbReference type="Pfam" id="PF00550">
    <property type="entry name" value="PP-binding"/>
    <property type="match status" value="4"/>
</dbReference>
<dbReference type="CDD" id="cd19543">
    <property type="entry name" value="DCL_NRPS"/>
    <property type="match status" value="1"/>
</dbReference>
<dbReference type="InterPro" id="IPR036736">
    <property type="entry name" value="ACP-like_sf"/>
</dbReference>
<protein>
    <submittedName>
        <fullName evidence="7">Amino acid adenylation domain-containing protein</fullName>
    </submittedName>
</protein>
<reference evidence="7 8" key="1">
    <citation type="submission" date="2021-02" db="EMBL/GenBank/DDBJ databases">
        <title>De Novo genome assembly of isolated myxobacteria.</title>
        <authorList>
            <person name="Stevens D.C."/>
        </authorList>
    </citation>
    <scope>NUCLEOTIDE SEQUENCE [LARGE SCALE GENOMIC DNA]</scope>
    <source>
        <strain evidence="7 8">SCHIC003</strain>
    </source>
</reference>
<dbReference type="Gene3D" id="2.30.38.10">
    <property type="entry name" value="Luciferase, Domain 3"/>
    <property type="match status" value="4"/>
</dbReference>
<dbReference type="InterPro" id="IPR010071">
    <property type="entry name" value="AA_adenyl_dom"/>
</dbReference>
<dbReference type="SMART" id="SM00823">
    <property type="entry name" value="PKS_PP"/>
    <property type="match status" value="4"/>
</dbReference>
<dbReference type="CDD" id="cd05930">
    <property type="entry name" value="A_NRPS"/>
    <property type="match status" value="2"/>
</dbReference>